<comment type="subcellular location">
    <subcellularLocation>
        <location evidence="2">Membrane</location>
    </subcellularLocation>
</comment>
<dbReference type="CDD" id="cd00082">
    <property type="entry name" value="HisKA"/>
    <property type="match status" value="1"/>
</dbReference>
<keyword evidence="8" id="KW-0472">Membrane</keyword>
<proteinExistence type="predicted"/>
<dbReference type="RefSeq" id="WP_168866359.1">
    <property type="nucleotide sequence ID" value="NZ_JABACJ020000016.1"/>
</dbReference>
<dbReference type="Gene3D" id="3.30.565.10">
    <property type="entry name" value="Histidine kinase-like ATPase, C-terminal domain"/>
    <property type="match status" value="1"/>
</dbReference>
<gene>
    <name evidence="10" type="ORF">HGO97_015655</name>
</gene>
<dbReference type="GO" id="GO:0016301">
    <property type="term" value="F:kinase activity"/>
    <property type="evidence" value="ECO:0007669"/>
    <property type="project" value="UniProtKB-KW"/>
</dbReference>
<keyword evidence="5" id="KW-0808">Transferase</keyword>
<dbReference type="InterPro" id="IPR003661">
    <property type="entry name" value="HisK_dim/P_dom"/>
</dbReference>
<dbReference type="PROSITE" id="PS50109">
    <property type="entry name" value="HIS_KIN"/>
    <property type="match status" value="1"/>
</dbReference>
<evidence type="ECO:0000256" key="4">
    <source>
        <dbReference type="ARBA" id="ARBA00022553"/>
    </source>
</evidence>
<dbReference type="SMART" id="SM00387">
    <property type="entry name" value="HATPase_c"/>
    <property type="match status" value="1"/>
</dbReference>
<keyword evidence="7" id="KW-0902">Two-component regulatory system</keyword>
<dbReference type="PRINTS" id="PR00344">
    <property type="entry name" value="BCTRLSENSOR"/>
</dbReference>
<organism evidence="10 11">
    <name type="scientific">Faecalicatena faecalis</name>
    <dbReference type="NCBI Taxonomy" id="2726362"/>
    <lineage>
        <taxon>Bacteria</taxon>
        <taxon>Bacillati</taxon>
        <taxon>Bacillota</taxon>
        <taxon>Clostridia</taxon>
        <taxon>Lachnospirales</taxon>
        <taxon>Lachnospiraceae</taxon>
        <taxon>Faecalicatena</taxon>
    </lineage>
</organism>
<dbReference type="PANTHER" id="PTHR45453:SF1">
    <property type="entry name" value="PHOSPHATE REGULON SENSOR PROTEIN PHOR"/>
    <property type="match status" value="1"/>
</dbReference>
<dbReference type="EC" id="2.7.13.3" evidence="3"/>
<dbReference type="InterPro" id="IPR036890">
    <property type="entry name" value="HATPase_C_sf"/>
</dbReference>
<comment type="caution">
    <text evidence="10">The sequence shown here is derived from an EMBL/GenBank/DDBJ whole genome shotgun (WGS) entry which is preliminary data.</text>
</comment>
<keyword evidence="6 10" id="KW-0418">Kinase</keyword>
<dbReference type="SUPFAM" id="SSF47384">
    <property type="entry name" value="Homodimeric domain of signal transducing histidine kinase"/>
    <property type="match status" value="1"/>
</dbReference>
<evidence type="ECO:0000256" key="5">
    <source>
        <dbReference type="ARBA" id="ARBA00022679"/>
    </source>
</evidence>
<protein>
    <recommendedName>
        <fullName evidence="3">histidine kinase</fullName>
        <ecNumber evidence="3">2.7.13.3</ecNumber>
    </recommendedName>
</protein>
<evidence type="ECO:0000256" key="3">
    <source>
        <dbReference type="ARBA" id="ARBA00012438"/>
    </source>
</evidence>
<feature type="transmembrane region" description="Helical" evidence="8">
    <location>
        <begin position="12"/>
        <end position="33"/>
    </location>
</feature>
<dbReference type="InterPro" id="IPR036097">
    <property type="entry name" value="HisK_dim/P_sf"/>
</dbReference>
<dbReference type="EMBL" id="JABACJ020000016">
    <property type="protein sequence ID" value="MBU3877241.1"/>
    <property type="molecule type" value="Genomic_DNA"/>
</dbReference>
<evidence type="ECO:0000259" key="9">
    <source>
        <dbReference type="PROSITE" id="PS50109"/>
    </source>
</evidence>
<dbReference type="SUPFAM" id="SSF55874">
    <property type="entry name" value="ATPase domain of HSP90 chaperone/DNA topoisomerase II/histidine kinase"/>
    <property type="match status" value="1"/>
</dbReference>
<feature type="domain" description="Histidine kinase" evidence="9">
    <location>
        <begin position="130"/>
        <end position="342"/>
    </location>
</feature>
<dbReference type="InterPro" id="IPR050351">
    <property type="entry name" value="BphY/WalK/GraS-like"/>
</dbReference>
<dbReference type="InterPro" id="IPR005467">
    <property type="entry name" value="His_kinase_dom"/>
</dbReference>
<keyword evidence="8" id="KW-1133">Transmembrane helix</keyword>
<evidence type="ECO:0000256" key="1">
    <source>
        <dbReference type="ARBA" id="ARBA00000085"/>
    </source>
</evidence>
<keyword evidence="11" id="KW-1185">Reference proteome</keyword>
<evidence type="ECO:0000313" key="10">
    <source>
        <dbReference type="EMBL" id="MBU3877241.1"/>
    </source>
</evidence>
<dbReference type="PANTHER" id="PTHR45453">
    <property type="entry name" value="PHOSPHATE REGULON SENSOR PROTEIN PHOR"/>
    <property type="match status" value="1"/>
</dbReference>
<evidence type="ECO:0000256" key="2">
    <source>
        <dbReference type="ARBA" id="ARBA00004370"/>
    </source>
</evidence>
<dbReference type="Pfam" id="PF02518">
    <property type="entry name" value="HATPase_c"/>
    <property type="match status" value="1"/>
</dbReference>
<evidence type="ECO:0000256" key="6">
    <source>
        <dbReference type="ARBA" id="ARBA00022777"/>
    </source>
</evidence>
<evidence type="ECO:0000256" key="8">
    <source>
        <dbReference type="SAM" id="Phobius"/>
    </source>
</evidence>
<comment type="catalytic activity">
    <reaction evidence="1">
        <text>ATP + protein L-histidine = ADP + protein N-phospho-L-histidine.</text>
        <dbReference type="EC" id="2.7.13.3"/>
    </reaction>
</comment>
<reference evidence="10 11" key="1">
    <citation type="submission" date="2021-06" db="EMBL/GenBank/DDBJ databases">
        <title>Faecalicatena sp. nov. isolated from porcine feces.</title>
        <authorList>
            <person name="Oh B.S."/>
            <person name="Lee J.H."/>
        </authorList>
    </citation>
    <scope>NUCLEOTIDE SEQUENCE [LARGE SCALE GENOMIC DNA]</scope>
    <source>
        <strain evidence="10 11">AGMB00832</strain>
    </source>
</reference>
<dbReference type="InterPro" id="IPR003594">
    <property type="entry name" value="HATPase_dom"/>
</dbReference>
<dbReference type="InterPro" id="IPR004358">
    <property type="entry name" value="Sig_transdc_His_kin-like_C"/>
</dbReference>
<sequence>MTWLSELKIRTWIPAFFSFFLIVLIYAGLWYYLPDPAPRHLIFAGVVLLFLISMAWTQYLRRKTLQFSDAVCDTIEQLGRGEAEMPSVNVCDNGADTRIMETLYRYYEVMHDKQNDSIQAKQEIQEIISDISHQVKTPIANVKIYTNILRQHELDPKQKNEFFDLLDGQVEKLDFLLQSMIKMSRLETGIVKLDAVKCPVQDTVMQAMNVVLMKAEEKQIELSADCPPDLEAQHDPKWTAEALGNLLDNAVKYTPPGGTVSVRAQAWEYYVRIDITDTGIGIAKEHHHDIFKRFYRSEDVSREEGVGIGLYLSREIITYEKGYISVKSTPGQGTTFSVYLPA</sequence>
<evidence type="ECO:0000313" key="11">
    <source>
        <dbReference type="Proteomes" id="UP000723714"/>
    </source>
</evidence>
<dbReference type="Pfam" id="PF00512">
    <property type="entry name" value="HisKA"/>
    <property type="match status" value="1"/>
</dbReference>
<feature type="transmembrane region" description="Helical" evidence="8">
    <location>
        <begin position="39"/>
        <end position="57"/>
    </location>
</feature>
<dbReference type="SMART" id="SM00388">
    <property type="entry name" value="HisKA"/>
    <property type="match status" value="1"/>
</dbReference>
<evidence type="ECO:0000256" key="7">
    <source>
        <dbReference type="ARBA" id="ARBA00023012"/>
    </source>
</evidence>
<keyword evidence="4" id="KW-0597">Phosphoprotein</keyword>
<accession>A0ABS6D7Y5</accession>
<name>A0ABS6D7Y5_9FIRM</name>
<dbReference type="Gene3D" id="1.10.287.130">
    <property type="match status" value="1"/>
</dbReference>
<dbReference type="Proteomes" id="UP000723714">
    <property type="component" value="Unassembled WGS sequence"/>
</dbReference>
<keyword evidence="8" id="KW-0812">Transmembrane</keyword>